<evidence type="ECO:0000313" key="2">
    <source>
        <dbReference type="EMBL" id="KAF6208205.1"/>
    </source>
</evidence>
<sequence length="755" mass="80352">MKKSTWKKLFTRSKSKSGTRASKKAKQALVSCNVCAGVAISNVDALCSSHRTNANKNQAGSPPQGAPSSGQATLSPAPTAATSESKNEVEVKEKAAEPVAQANLAQEKPIVQERGQEKSVALDIPKTQPLGRTSTNEEFMTEEVDSHQLSDTSRTGENLEPVGEVAEMDAASTTSRNELKAASASQEVNRPSDDSRVPSATHELRIRRSKTQERELVPESPIIELASHTLENQMSAESNVQEAPAAAQETLDGSQKMFDEAQAQSTEAQRVSSSQQGLKIQSAARISSGIPSAVRVSSGIPSAARVSSGIPSTGKISSGEKIYHSPDLNVESVFDKSLIGTGGSEEQSVEAKNRKNSLDSVEMDLNSLVLGETSQPRRESQSSGRAEETASSNNDEFMSEEVTIGSGTSAEGDDAYYPKSSPLVSSAINIPKQVPSSSSRQDSNISSLHGPQIVEVDTPGAPQESRRLSADASNINTSANFKTLNLVKGMSADSSEDLKPGMLQAQRSSKLNISFSEHVSLLGDTKVNDQTISHDSLESIGDATEVTIIETTTTTIITAEVPEGTSLHAPSGADEMKNTSAAESEEALLSPPEDDNTMEGDSGVGSEDSTTSGPKETTEETAMQENTGAQNARPTPTIIFGTLSGPDQESDWSQPLFFGPNALAHQGLTLNVGRDRENTRRTDAQAPFPGFGIISIMRDLYENDSSASQVHNVSEVTQEKKKEEEGTQESGQAPPTLDDEDQEQDSFKEVPKKQE</sequence>
<feature type="region of interest" description="Disordered" evidence="1">
    <location>
        <begin position="299"/>
        <end position="327"/>
    </location>
</feature>
<evidence type="ECO:0000313" key="3">
    <source>
        <dbReference type="Proteomes" id="UP000466442"/>
    </source>
</evidence>
<feature type="compositionally biased region" description="Polar residues" evidence="1">
    <location>
        <begin position="147"/>
        <end position="156"/>
    </location>
</feature>
<reference evidence="2" key="1">
    <citation type="journal article" date="2021" name="Mol. Ecol. Resour.">
        <title>Apolygus lucorum genome provides insights into omnivorousness and mesophyll feeding.</title>
        <authorList>
            <person name="Liu Y."/>
            <person name="Liu H."/>
            <person name="Wang H."/>
            <person name="Huang T."/>
            <person name="Liu B."/>
            <person name="Yang B."/>
            <person name="Yin L."/>
            <person name="Li B."/>
            <person name="Zhang Y."/>
            <person name="Zhang S."/>
            <person name="Jiang F."/>
            <person name="Zhang X."/>
            <person name="Ren Y."/>
            <person name="Wang B."/>
            <person name="Wang S."/>
            <person name="Lu Y."/>
            <person name="Wu K."/>
            <person name="Fan W."/>
            <person name="Wang G."/>
        </authorList>
    </citation>
    <scope>NUCLEOTIDE SEQUENCE</scope>
    <source>
        <strain evidence="2">12Hb</strain>
    </source>
</reference>
<feature type="compositionally biased region" description="Polar residues" evidence="1">
    <location>
        <begin position="52"/>
        <end position="71"/>
    </location>
</feature>
<feature type="compositionally biased region" description="Basic and acidic residues" evidence="1">
    <location>
        <begin position="745"/>
        <end position="755"/>
    </location>
</feature>
<feature type="region of interest" description="Disordered" evidence="1">
    <location>
        <begin position="52"/>
        <end position="215"/>
    </location>
</feature>
<feature type="compositionally biased region" description="Basic and acidic residues" evidence="1">
    <location>
        <begin position="190"/>
        <end position="215"/>
    </location>
</feature>
<feature type="region of interest" description="Disordered" evidence="1">
    <location>
        <begin position="1"/>
        <end position="26"/>
    </location>
</feature>
<feature type="region of interest" description="Disordered" evidence="1">
    <location>
        <begin position="563"/>
        <end position="658"/>
    </location>
</feature>
<dbReference type="EMBL" id="WIXP02000007">
    <property type="protein sequence ID" value="KAF6208205.1"/>
    <property type="molecule type" value="Genomic_DNA"/>
</dbReference>
<feature type="region of interest" description="Disordered" evidence="1">
    <location>
        <begin position="339"/>
        <end position="399"/>
    </location>
</feature>
<dbReference type="Proteomes" id="UP000466442">
    <property type="component" value="Unassembled WGS sequence"/>
</dbReference>
<gene>
    <name evidence="2" type="ORF">GE061_016657</name>
</gene>
<keyword evidence="3" id="KW-1185">Reference proteome</keyword>
<feature type="region of interest" description="Disordered" evidence="1">
    <location>
        <begin position="233"/>
        <end position="279"/>
    </location>
</feature>
<feature type="compositionally biased region" description="Polar residues" evidence="1">
    <location>
        <begin position="262"/>
        <end position="279"/>
    </location>
</feature>
<feature type="region of interest" description="Disordered" evidence="1">
    <location>
        <begin position="431"/>
        <end position="470"/>
    </location>
</feature>
<protein>
    <submittedName>
        <fullName evidence="2">Uncharacterized protein</fullName>
    </submittedName>
</protein>
<feature type="compositionally biased region" description="Basic and acidic residues" evidence="1">
    <location>
        <begin position="375"/>
        <end position="388"/>
    </location>
</feature>
<feature type="compositionally biased region" description="Basic and acidic residues" evidence="1">
    <location>
        <begin position="85"/>
        <end position="96"/>
    </location>
</feature>
<evidence type="ECO:0000256" key="1">
    <source>
        <dbReference type="SAM" id="MobiDB-lite"/>
    </source>
</evidence>
<organism evidence="2 3">
    <name type="scientific">Apolygus lucorum</name>
    <name type="common">Small green plant bug</name>
    <name type="synonym">Lygocoris lucorum</name>
    <dbReference type="NCBI Taxonomy" id="248454"/>
    <lineage>
        <taxon>Eukaryota</taxon>
        <taxon>Metazoa</taxon>
        <taxon>Ecdysozoa</taxon>
        <taxon>Arthropoda</taxon>
        <taxon>Hexapoda</taxon>
        <taxon>Insecta</taxon>
        <taxon>Pterygota</taxon>
        <taxon>Neoptera</taxon>
        <taxon>Paraneoptera</taxon>
        <taxon>Hemiptera</taxon>
        <taxon>Heteroptera</taxon>
        <taxon>Panheteroptera</taxon>
        <taxon>Cimicomorpha</taxon>
        <taxon>Miridae</taxon>
        <taxon>Mirini</taxon>
        <taxon>Apolygus</taxon>
    </lineage>
</organism>
<feature type="compositionally biased region" description="Low complexity" evidence="1">
    <location>
        <begin position="72"/>
        <end position="84"/>
    </location>
</feature>
<comment type="caution">
    <text evidence="2">The sequence shown here is derived from an EMBL/GenBank/DDBJ whole genome shotgun (WGS) entry which is preliminary data.</text>
</comment>
<feature type="region of interest" description="Disordered" evidence="1">
    <location>
        <begin position="704"/>
        <end position="755"/>
    </location>
</feature>
<proteinExistence type="predicted"/>
<feature type="compositionally biased region" description="Polar residues" evidence="1">
    <location>
        <begin position="607"/>
        <end position="634"/>
    </location>
</feature>
<name>A0A6A4JMS6_APOLU</name>
<accession>A0A6A4JMS6</accession>
<feature type="compositionally biased region" description="Low complexity" evidence="1">
    <location>
        <begin position="436"/>
        <end position="447"/>
    </location>
</feature>
<dbReference type="AlphaFoldDB" id="A0A6A4JMS6"/>